<dbReference type="PANTHER" id="PTHR21521">
    <property type="entry name" value="AMUN, ISOFORM A"/>
    <property type="match status" value="1"/>
</dbReference>
<keyword evidence="3" id="KW-1185">Reference proteome</keyword>
<gene>
    <name evidence="2" type="ORF">ARMGADRAFT_1092014</name>
</gene>
<dbReference type="GO" id="GO:0003824">
    <property type="term" value="F:catalytic activity"/>
    <property type="evidence" value="ECO:0007669"/>
    <property type="project" value="InterPro"/>
</dbReference>
<name>A0A2H3CC05_ARMGA</name>
<dbReference type="EMBL" id="KZ293742">
    <property type="protein sequence ID" value="PBK80599.1"/>
    <property type="molecule type" value="Genomic_DNA"/>
</dbReference>
<dbReference type="OMA" id="AMIRKNT"/>
<accession>A0A2H3CC05</accession>
<evidence type="ECO:0000313" key="3">
    <source>
        <dbReference type="Proteomes" id="UP000217790"/>
    </source>
</evidence>
<protein>
    <recommendedName>
        <fullName evidence="4">DNA glycosylase</fullName>
    </recommendedName>
</protein>
<organism evidence="2 3">
    <name type="scientific">Armillaria gallica</name>
    <name type="common">Bulbous honey fungus</name>
    <name type="synonym">Armillaria bulbosa</name>
    <dbReference type="NCBI Taxonomy" id="47427"/>
    <lineage>
        <taxon>Eukaryota</taxon>
        <taxon>Fungi</taxon>
        <taxon>Dikarya</taxon>
        <taxon>Basidiomycota</taxon>
        <taxon>Agaricomycotina</taxon>
        <taxon>Agaricomycetes</taxon>
        <taxon>Agaricomycetidae</taxon>
        <taxon>Agaricales</taxon>
        <taxon>Marasmiineae</taxon>
        <taxon>Physalacriaceae</taxon>
        <taxon>Armillaria</taxon>
    </lineage>
</organism>
<dbReference type="AlphaFoldDB" id="A0A2H3CC05"/>
<dbReference type="STRING" id="47427.A0A2H3CC05"/>
<evidence type="ECO:0008006" key="4">
    <source>
        <dbReference type="Google" id="ProtNLM"/>
    </source>
</evidence>
<dbReference type="GO" id="GO:0006281">
    <property type="term" value="P:DNA repair"/>
    <property type="evidence" value="ECO:0007669"/>
    <property type="project" value="InterPro"/>
</dbReference>
<dbReference type="OrthoDB" id="8249012at2759"/>
<sequence length="236" mass="26119">MSQTFRSFTPAQLRALPRQADFSPSQQDLLSAVTKFATQTLSHLPPSITLPELQTIMDYKLAFGQNRPMLRAMIRKNTDAQVRDCSRRALALPELQLGGWDCVKQSMDILCELKGVGPATASLILSLVYPENIPFFSDEATVDVLSPAGGRKGIKYTMKTYKELFDALGDIASSVNSNKEQDATSEDTVGRGAIERAIWNTVRLQENGEGQSRGKAKRPRTDDDVAVTKKRKRIKA</sequence>
<dbReference type="Proteomes" id="UP000217790">
    <property type="component" value="Unassembled WGS sequence"/>
</dbReference>
<proteinExistence type="predicted"/>
<dbReference type="PANTHER" id="PTHR21521:SF0">
    <property type="entry name" value="AMUN, ISOFORM A"/>
    <property type="match status" value="1"/>
</dbReference>
<feature type="region of interest" description="Disordered" evidence="1">
    <location>
        <begin position="205"/>
        <end position="236"/>
    </location>
</feature>
<dbReference type="SUPFAM" id="SSF48150">
    <property type="entry name" value="DNA-glycosylase"/>
    <property type="match status" value="1"/>
</dbReference>
<evidence type="ECO:0000256" key="1">
    <source>
        <dbReference type="SAM" id="MobiDB-lite"/>
    </source>
</evidence>
<evidence type="ECO:0000313" key="2">
    <source>
        <dbReference type="EMBL" id="PBK80599.1"/>
    </source>
</evidence>
<dbReference type="InterPro" id="IPR011257">
    <property type="entry name" value="DNA_glycosylase"/>
</dbReference>
<reference evidence="3" key="1">
    <citation type="journal article" date="2017" name="Nat. Ecol. Evol.">
        <title>Genome expansion and lineage-specific genetic innovations in the forest pathogenic fungi Armillaria.</title>
        <authorList>
            <person name="Sipos G."/>
            <person name="Prasanna A.N."/>
            <person name="Walter M.C."/>
            <person name="O'Connor E."/>
            <person name="Balint B."/>
            <person name="Krizsan K."/>
            <person name="Kiss B."/>
            <person name="Hess J."/>
            <person name="Varga T."/>
            <person name="Slot J."/>
            <person name="Riley R."/>
            <person name="Boka B."/>
            <person name="Rigling D."/>
            <person name="Barry K."/>
            <person name="Lee J."/>
            <person name="Mihaltcheva S."/>
            <person name="LaButti K."/>
            <person name="Lipzen A."/>
            <person name="Waldron R."/>
            <person name="Moloney N.M."/>
            <person name="Sperisen C."/>
            <person name="Kredics L."/>
            <person name="Vagvoelgyi C."/>
            <person name="Patrignani A."/>
            <person name="Fitzpatrick D."/>
            <person name="Nagy I."/>
            <person name="Doyle S."/>
            <person name="Anderson J.B."/>
            <person name="Grigoriev I.V."/>
            <person name="Gueldener U."/>
            <person name="Muensterkoetter M."/>
            <person name="Nagy L.G."/>
        </authorList>
    </citation>
    <scope>NUCLEOTIDE SEQUENCE [LARGE SCALE GENOMIC DNA]</scope>
    <source>
        <strain evidence="3">Ar21-2</strain>
    </source>
</reference>
<dbReference type="InParanoid" id="A0A2H3CC05"/>